<sequence length="175" mass="20231">MQKEGRNSVFDKLTENDIKKMQEEIDHRKLVVRKEALEAVKEARAHGDLSENFEYHAAKKDKNQNESRIRYLEKMIKTAQVISDESKDDEIGLYNTVDLYFEDDDEEETYKLVTTVRGNSMKGLISSESPLGRAVMGHKVGDRVYVKVNDKTGYYVVVKRLENTKDDGSDKLRSY</sequence>
<evidence type="ECO:0000256" key="3">
    <source>
        <dbReference type="ARBA" id="ARBA00023015"/>
    </source>
</evidence>
<evidence type="ECO:0000256" key="9">
    <source>
        <dbReference type="HAMAP-Rule" id="MF_00105"/>
    </source>
</evidence>
<dbReference type="Pfam" id="PF03449">
    <property type="entry name" value="GreA_GreB_N"/>
    <property type="match status" value="1"/>
</dbReference>
<name>A0A2M8Z880_9FIRM</name>
<dbReference type="Proteomes" id="UP000231092">
    <property type="component" value="Unassembled WGS sequence"/>
</dbReference>
<dbReference type="HAMAP" id="MF_00105">
    <property type="entry name" value="GreA_GreB"/>
    <property type="match status" value="1"/>
</dbReference>
<evidence type="ECO:0000256" key="7">
    <source>
        <dbReference type="ARBA" id="ARBA00024916"/>
    </source>
</evidence>
<dbReference type="PANTHER" id="PTHR30437">
    <property type="entry name" value="TRANSCRIPTION ELONGATION FACTOR GREA"/>
    <property type="match status" value="1"/>
</dbReference>
<reference evidence="13 14" key="1">
    <citation type="submission" date="2017-11" db="EMBL/GenBank/DDBJ databases">
        <title>Understudied soil microbes with underappreciated capabilities: Untangling the Clostridium saccharolyticum group.</title>
        <authorList>
            <person name="Leschine S."/>
        </authorList>
    </citation>
    <scope>NUCLEOTIDE SEQUENCE [LARGE SCALE GENOMIC DNA]</scope>
    <source>
        <strain evidence="13 14">18A</strain>
    </source>
</reference>
<evidence type="ECO:0000256" key="2">
    <source>
        <dbReference type="ARBA" id="ARBA00013729"/>
    </source>
</evidence>
<comment type="caution">
    <text evidence="13">The sequence shown here is derived from an EMBL/GenBank/DDBJ whole genome shotgun (WGS) entry which is preliminary data.</text>
</comment>
<dbReference type="Gene3D" id="3.10.50.30">
    <property type="entry name" value="Transcription elongation factor, GreA/GreB, C-terminal domain"/>
    <property type="match status" value="1"/>
</dbReference>
<evidence type="ECO:0000256" key="5">
    <source>
        <dbReference type="ARBA" id="ARBA00023125"/>
    </source>
</evidence>
<feature type="domain" description="Transcription elongation factor GreA/GreB C-terminal" evidence="11">
    <location>
        <begin position="88"/>
        <end position="156"/>
    </location>
</feature>
<keyword evidence="13" id="KW-0251">Elongation factor</keyword>
<keyword evidence="6 9" id="KW-0804">Transcription</keyword>
<dbReference type="GO" id="GO:0003746">
    <property type="term" value="F:translation elongation factor activity"/>
    <property type="evidence" value="ECO:0007669"/>
    <property type="project" value="UniProtKB-KW"/>
</dbReference>
<dbReference type="GO" id="GO:0006354">
    <property type="term" value="P:DNA-templated transcription elongation"/>
    <property type="evidence" value="ECO:0007669"/>
    <property type="project" value="TreeGrafter"/>
</dbReference>
<evidence type="ECO:0000259" key="11">
    <source>
        <dbReference type="Pfam" id="PF01272"/>
    </source>
</evidence>
<organism evidence="13 14">
    <name type="scientific">[Clostridium] celerecrescens 18A</name>
    <dbReference type="NCBI Taxonomy" id="1286362"/>
    <lineage>
        <taxon>Bacteria</taxon>
        <taxon>Bacillati</taxon>
        <taxon>Bacillota</taxon>
        <taxon>Clostridia</taxon>
        <taxon>Lachnospirales</taxon>
        <taxon>Lachnospiraceae</taxon>
        <taxon>Lacrimispora</taxon>
    </lineage>
</organism>
<comment type="similarity">
    <text evidence="1 9 10">Belongs to the GreA/GreB family.</text>
</comment>
<evidence type="ECO:0000313" key="14">
    <source>
        <dbReference type="Proteomes" id="UP000231092"/>
    </source>
</evidence>
<dbReference type="Pfam" id="PF01272">
    <property type="entry name" value="GreA_GreB"/>
    <property type="match status" value="1"/>
</dbReference>
<evidence type="ECO:0000256" key="10">
    <source>
        <dbReference type="RuleBase" id="RU000556"/>
    </source>
</evidence>
<dbReference type="Gene3D" id="1.10.287.180">
    <property type="entry name" value="Transcription elongation factor, GreA/GreB, N-terminal domain"/>
    <property type="match status" value="1"/>
</dbReference>
<dbReference type="PANTHER" id="PTHR30437:SF4">
    <property type="entry name" value="TRANSCRIPTION ELONGATION FACTOR GREA"/>
    <property type="match status" value="1"/>
</dbReference>
<dbReference type="InterPro" id="IPR023459">
    <property type="entry name" value="Tscrpt_elong_fac_GreA/B_fam"/>
</dbReference>
<comment type="function">
    <text evidence="7 9 10">Necessary for efficient RNA polymerase transcription elongation past template-encoded arresting sites. The arresting sites in DNA have the property of trapping a certain fraction of elongating RNA polymerases that pass through, resulting in locked ternary complexes. Cleavage of the nascent transcript by cleavage factors such as GreA or GreB allows the resumption of elongation from the new 3'terminus. GreA releases sequences of 2 to 3 nucleotides.</text>
</comment>
<protein>
    <recommendedName>
        <fullName evidence="2 9">Transcription elongation factor GreA</fullName>
    </recommendedName>
    <alternativeName>
        <fullName evidence="8 9">Transcript cleavage factor GreA</fullName>
    </alternativeName>
</protein>
<dbReference type="AlphaFoldDB" id="A0A2M8Z880"/>
<dbReference type="NCBIfam" id="NF001263">
    <property type="entry name" value="PRK00226.1-4"/>
    <property type="match status" value="1"/>
</dbReference>
<keyword evidence="3 9" id="KW-0805">Transcription regulation</keyword>
<dbReference type="InterPro" id="IPR001437">
    <property type="entry name" value="Tscrpt_elong_fac_GreA/B_C"/>
</dbReference>
<dbReference type="FunFam" id="1.10.287.180:FF:000001">
    <property type="entry name" value="Transcription elongation factor GreA"/>
    <property type="match status" value="1"/>
</dbReference>
<dbReference type="GO" id="GO:0032784">
    <property type="term" value="P:regulation of DNA-templated transcription elongation"/>
    <property type="evidence" value="ECO:0007669"/>
    <property type="project" value="UniProtKB-UniRule"/>
</dbReference>
<dbReference type="InterPro" id="IPR036953">
    <property type="entry name" value="GreA/GreB_C_sf"/>
</dbReference>
<keyword evidence="4" id="KW-0175">Coiled coil</keyword>
<dbReference type="GO" id="GO:0003677">
    <property type="term" value="F:DNA binding"/>
    <property type="evidence" value="ECO:0007669"/>
    <property type="project" value="UniProtKB-UniRule"/>
</dbReference>
<keyword evidence="5 9" id="KW-0238">DNA-binding</keyword>
<dbReference type="SUPFAM" id="SSF54534">
    <property type="entry name" value="FKBP-like"/>
    <property type="match status" value="1"/>
</dbReference>
<dbReference type="EMBL" id="PGET01000001">
    <property type="protein sequence ID" value="PJJ29658.1"/>
    <property type="molecule type" value="Genomic_DNA"/>
</dbReference>
<dbReference type="SUPFAM" id="SSF46557">
    <property type="entry name" value="GreA transcript cleavage protein, N-terminal domain"/>
    <property type="match status" value="1"/>
</dbReference>
<proteinExistence type="inferred from homology"/>
<gene>
    <name evidence="9" type="primary">greA</name>
    <name evidence="13" type="ORF">H171_3213</name>
</gene>
<evidence type="ECO:0000256" key="1">
    <source>
        <dbReference type="ARBA" id="ARBA00008213"/>
    </source>
</evidence>
<evidence type="ECO:0000256" key="4">
    <source>
        <dbReference type="ARBA" id="ARBA00023054"/>
    </source>
</evidence>
<evidence type="ECO:0000256" key="6">
    <source>
        <dbReference type="ARBA" id="ARBA00023163"/>
    </source>
</evidence>
<dbReference type="InterPro" id="IPR006359">
    <property type="entry name" value="Tscrpt_elong_fac_GreA"/>
</dbReference>
<keyword evidence="13" id="KW-0648">Protein biosynthesis</keyword>
<dbReference type="InterPro" id="IPR022691">
    <property type="entry name" value="Tscrpt_elong_fac_GreA/B_N"/>
</dbReference>
<dbReference type="PIRSF" id="PIRSF006092">
    <property type="entry name" value="GreA_GreB"/>
    <property type="match status" value="1"/>
</dbReference>
<evidence type="ECO:0000259" key="12">
    <source>
        <dbReference type="Pfam" id="PF03449"/>
    </source>
</evidence>
<feature type="domain" description="Transcription elongation factor GreA/GreB N-terminal" evidence="12">
    <location>
        <begin position="13"/>
        <end position="81"/>
    </location>
</feature>
<accession>A0A2M8Z880</accession>
<dbReference type="GO" id="GO:0070063">
    <property type="term" value="F:RNA polymerase binding"/>
    <property type="evidence" value="ECO:0007669"/>
    <property type="project" value="InterPro"/>
</dbReference>
<dbReference type="InterPro" id="IPR028624">
    <property type="entry name" value="Tscrpt_elong_fac_GreA/B"/>
</dbReference>
<dbReference type="InterPro" id="IPR036805">
    <property type="entry name" value="Tscrpt_elong_fac_GreA/B_N_sf"/>
</dbReference>
<evidence type="ECO:0000313" key="13">
    <source>
        <dbReference type="EMBL" id="PJJ29658.1"/>
    </source>
</evidence>
<dbReference type="NCBIfam" id="TIGR01462">
    <property type="entry name" value="greA"/>
    <property type="match status" value="1"/>
</dbReference>
<evidence type="ECO:0000256" key="8">
    <source>
        <dbReference type="ARBA" id="ARBA00030776"/>
    </source>
</evidence>